<accession>A0ABX7Y8T9</accession>
<dbReference type="NCBIfam" id="TIGR00152">
    <property type="entry name" value="dephospho-CoA kinase"/>
    <property type="match status" value="1"/>
</dbReference>
<dbReference type="EC" id="2.7.1.24" evidence="3 4"/>
<dbReference type="RefSeq" id="WP_212326681.1">
    <property type="nucleotide sequence ID" value="NZ_AP024463.1"/>
</dbReference>
<reference evidence="5 6" key="1">
    <citation type="submission" date="2021-03" db="EMBL/GenBank/DDBJ databases">
        <title>Human Oral Microbial Genomes.</title>
        <authorList>
            <person name="Johnston C.D."/>
            <person name="Chen T."/>
            <person name="Dewhirst F.E."/>
        </authorList>
    </citation>
    <scope>NUCLEOTIDE SEQUENCE [LARGE SCALE GENOMIC DNA]</scope>
    <source>
        <strain evidence="5 6">DSMZ 100122</strain>
    </source>
</reference>
<dbReference type="SUPFAM" id="SSF52540">
    <property type="entry name" value="P-loop containing nucleoside triphosphate hydrolases"/>
    <property type="match status" value="1"/>
</dbReference>
<name>A0ABX7Y8T9_9ACTN</name>
<comment type="catalytic activity">
    <reaction evidence="3">
        <text>3'-dephospho-CoA + ATP = ADP + CoA + H(+)</text>
        <dbReference type="Rhea" id="RHEA:18245"/>
        <dbReference type="ChEBI" id="CHEBI:15378"/>
        <dbReference type="ChEBI" id="CHEBI:30616"/>
        <dbReference type="ChEBI" id="CHEBI:57287"/>
        <dbReference type="ChEBI" id="CHEBI:57328"/>
        <dbReference type="ChEBI" id="CHEBI:456216"/>
        <dbReference type="EC" id="2.7.1.24"/>
    </reaction>
</comment>
<dbReference type="PANTHER" id="PTHR10695">
    <property type="entry name" value="DEPHOSPHO-COA KINASE-RELATED"/>
    <property type="match status" value="1"/>
</dbReference>
<keyword evidence="3 5" id="KW-0418">Kinase</keyword>
<evidence type="ECO:0000313" key="5">
    <source>
        <dbReference type="EMBL" id="QUC09304.1"/>
    </source>
</evidence>
<dbReference type="Proteomes" id="UP000678513">
    <property type="component" value="Chromosome"/>
</dbReference>
<dbReference type="HAMAP" id="MF_00376">
    <property type="entry name" value="Dephospho_CoA_kinase"/>
    <property type="match status" value="1"/>
</dbReference>
<dbReference type="Pfam" id="PF01121">
    <property type="entry name" value="CoaE"/>
    <property type="match status" value="1"/>
</dbReference>
<dbReference type="PROSITE" id="PS51219">
    <property type="entry name" value="DPCK"/>
    <property type="match status" value="1"/>
</dbReference>
<organism evidence="5 6">
    <name type="scientific">Arachnia rubra</name>
    <dbReference type="NCBI Taxonomy" id="1547448"/>
    <lineage>
        <taxon>Bacteria</taxon>
        <taxon>Bacillati</taxon>
        <taxon>Actinomycetota</taxon>
        <taxon>Actinomycetes</taxon>
        <taxon>Propionibacteriales</taxon>
        <taxon>Propionibacteriaceae</taxon>
        <taxon>Arachnia</taxon>
    </lineage>
</organism>
<dbReference type="InterPro" id="IPR027417">
    <property type="entry name" value="P-loop_NTPase"/>
</dbReference>
<keyword evidence="3 5" id="KW-0808">Transferase</keyword>
<dbReference type="NCBIfam" id="NF002879">
    <property type="entry name" value="PRK03333.1"/>
    <property type="match status" value="1"/>
</dbReference>
<dbReference type="GO" id="GO:0004140">
    <property type="term" value="F:dephospho-CoA kinase activity"/>
    <property type="evidence" value="ECO:0007669"/>
    <property type="project" value="UniProtKB-EC"/>
</dbReference>
<dbReference type="Gene3D" id="3.40.50.300">
    <property type="entry name" value="P-loop containing nucleotide triphosphate hydrolases"/>
    <property type="match status" value="1"/>
</dbReference>
<evidence type="ECO:0000256" key="1">
    <source>
        <dbReference type="ARBA" id="ARBA00022741"/>
    </source>
</evidence>
<comment type="subcellular location">
    <subcellularLocation>
        <location evidence="3">Cytoplasm</location>
    </subcellularLocation>
</comment>
<dbReference type="EMBL" id="CP072384">
    <property type="protein sequence ID" value="QUC09304.1"/>
    <property type="molecule type" value="Genomic_DNA"/>
</dbReference>
<dbReference type="CDD" id="cd02022">
    <property type="entry name" value="DPCK"/>
    <property type="match status" value="1"/>
</dbReference>
<evidence type="ECO:0000313" key="6">
    <source>
        <dbReference type="Proteomes" id="UP000678513"/>
    </source>
</evidence>
<dbReference type="InterPro" id="IPR001977">
    <property type="entry name" value="Depp_CoAkinase"/>
</dbReference>
<keyword evidence="3" id="KW-0173">Coenzyme A biosynthesis</keyword>
<keyword evidence="6" id="KW-1185">Reference proteome</keyword>
<feature type="binding site" evidence="3">
    <location>
        <begin position="10"/>
        <end position="15"/>
    </location>
    <ligand>
        <name>ATP</name>
        <dbReference type="ChEBI" id="CHEBI:30616"/>
    </ligand>
</feature>
<dbReference type="PANTHER" id="PTHR10695:SF46">
    <property type="entry name" value="BIFUNCTIONAL COENZYME A SYNTHASE-RELATED"/>
    <property type="match status" value="1"/>
</dbReference>
<sequence length="202" mass="21873">MRIGLTGGIASGKSTVARELERLGAFIIDADVLAREVVAPGTEGFQKVLDRFGGSVLAADGSLDRRALGRVVFADPKALADLNAIIHPRVRARAVELEKIAPEGALVVHVIPLLVETGQQENFDVVVVVDTTVEEQLRRLSRRDGMTSTEARQRVAAQADRWERLAAATHVIDSSGPVAETMRQVAALWRDICRMADETTKA</sequence>
<proteinExistence type="inferred from homology"/>
<keyword evidence="2 3" id="KW-0067">ATP-binding</keyword>
<gene>
    <name evidence="3" type="primary">coaE</name>
    <name evidence="5" type="ORF">J5A65_06200</name>
</gene>
<keyword evidence="1 3" id="KW-0547">Nucleotide-binding</keyword>
<comment type="similarity">
    <text evidence="3">Belongs to the CoaE family.</text>
</comment>
<protein>
    <recommendedName>
        <fullName evidence="3 4">Dephospho-CoA kinase</fullName>
        <ecNumber evidence="3 4">2.7.1.24</ecNumber>
    </recommendedName>
    <alternativeName>
        <fullName evidence="3">Dephosphocoenzyme A kinase</fullName>
    </alternativeName>
</protein>
<evidence type="ECO:0000256" key="4">
    <source>
        <dbReference type="NCBIfam" id="TIGR00152"/>
    </source>
</evidence>
<keyword evidence="3" id="KW-0963">Cytoplasm</keyword>
<comment type="function">
    <text evidence="3">Catalyzes the phosphorylation of the 3'-hydroxyl group of dephosphocoenzyme A to form coenzyme A.</text>
</comment>
<evidence type="ECO:0000256" key="3">
    <source>
        <dbReference type="HAMAP-Rule" id="MF_00376"/>
    </source>
</evidence>
<evidence type="ECO:0000256" key="2">
    <source>
        <dbReference type="ARBA" id="ARBA00022840"/>
    </source>
</evidence>
<comment type="pathway">
    <text evidence="3">Cofactor biosynthesis; coenzyme A biosynthesis; CoA from (R)-pantothenate: step 5/5.</text>
</comment>